<dbReference type="Gene3D" id="3.40.50.12780">
    <property type="entry name" value="N-terminal domain of ligase-like"/>
    <property type="match status" value="1"/>
</dbReference>
<dbReference type="InterPro" id="IPR025110">
    <property type="entry name" value="AMP-bd_C"/>
</dbReference>
<dbReference type="RefSeq" id="WP_085267542.1">
    <property type="nucleotide sequence ID" value="NZ_AP022614.1"/>
</dbReference>
<reference evidence="5 6" key="1">
    <citation type="journal article" date="2019" name="Emerg. Microbes Infect.">
        <title>Comprehensive subspecies identification of 175 nontuberculous mycobacteria species based on 7547 genomic profiles.</title>
        <authorList>
            <person name="Matsumoto Y."/>
            <person name="Kinjo T."/>
            <person name="Motooka D."/>
            <person name="Nabeya D."/>
            <person name="Jung N."/>
            <person name="Uechi K."/>
            <person name="Horii T."/>
            <person name="Iida T."/>
            <person name="Fujita J."/>
            <person name="Nakamura S."/>
        </authorList>
    </citation>
    <scope>NUCLEOTIDE SEQUENCE [LARGE SCALE GENOMIC DNA]</scope>
    <source>
        <strain evidence="5 6">JCM 14742</strain>
    </source>
</reference>
<gene>
    <name evidence="5" type="primary">mbtA</name>
    <name evidence="5" type="ORF">MPRM_05510</name>
</gene>
<proteinExistence type="predicted"/>
<dbReference type="Pfam" id="PF00501">
    <property type="entry name" value="AMP-binding"/>
    <property type="match status" value="1"/>
</dbReference>
<dbReference type="InterPro" id="IPR045851">
    <property type="entry name" value="AMP-bd_C_sf"/>
</dbReference>
<dbReference type="Proteomes" id="UP000467105">
    <property type="component" value="Chromosome"/>
</dbReference>
<evidence type="ECO:0000313" key="6">
    <source>
        <dbReference type="Proteomes" id="UP000467105"/>
    </source>
</evidence>
<dbReference type="InterPro" id="IPR000873">
    <property type="entry name" value="AMP-dep_synth/lig_dom"/>
</dbReference>
<keyword evidence="6" id="KW-1185">Reference proteome</keyword>
<dbReference type="PANTHER" id="PTHR43767">
    <property type="entry name" value="LONG-CHAIN-FATTY-ACID--COA LIGASE"/>
    <property type="match status" value="1"/>
</dbReference>
<sequence length="556" mass="59417">MSDRQDTPAPDGVPEVPDNAPPSPDGFLPFPEERAARYRAAGYWTGRTVDSLLRRAAATWPDRVAVVDTVTSHTYRELDELVRRTAGGFAALGIAPTDRVLLQLPNSCRFAVALFGLLRAGAIPVLCLPGHRLAELDRFAQVSGAVGLVITDGSGGFDYRAMAQQLVALHPQLSHVVVDGDPGPFVAWSGLPCGDAPEVTVDTGSPALLLVSGGTTGAPKLIPRTHDDYVYNATASARLCRMTGDDVYLVSLPAAHNFPLACPGLLGAMSVGATTVFGTDPSPEAAFATIERHGVTITALVPALAKLWAQACEWEPVTPKSLRLLQVGGSKLEPDDARRVREALTPGLQQVFGMAEGLLNYTRLDDPPEVLDHTQGRPLCEDDELRIVDDDGRPVARGEQGELLVRGPYTFNGYFRAERDNARCFDNKGFYRSGDLVRRRDDGYLVVTGRVKDVICRAGETISAADLEEQILSHPRVHSAAAVPLPDPLLGEKICAAVVFRGPPMTLPELNAHLDGRGVAAHTRPDVLVAMAALPTTPVGKVDKRAIAGQVSASRP</sequence>
<accession>A0A7I7YN75</accession>
<dbReference type="OrthoDB" id="9803968at2"/>
<evidence type="ECO:0000256" key="1">
    <source>
        <dbReference type="ARBA" id="ARBA00022598"/>
    </source>
</evidence>
<dbReference type="EMBL" id="AP022614">
    <property type="protein sequence ID" value="BBZ43270.1"/>
    <property type="molecule type" value="Genomic_DNA"/>
</dbReference>
<dbReference type="InterPro" id="IPR042099">
    <property type="entry name" value="ANL_N_sf"/>
</dbReference>
<organism evidence="5 6">
    <name type="scientific">Mycobacterium parmense</name>
    <dbReference type="NCBI Taxonomy" id="185642"/>
    <lineage>
        <taxon>Bacteria</taxon>
        <taxon>Bacillati</taxon>
        <taxon>Actinomycetota</taxon>
        <taxon>Actinomycetes</taxon>
        <taxon>Mycobacteriales</taxon>
        <taxon>Mycobacteriaceae</taxon>
        <taxon>Mycobacterium</taxon>
        <taxon>Mycobacterium simiae complex</taxon>
    </lineage>
</organism>
<dbReference type="FunFam" id="2.30.38.10:FF:000003">
    <property type="entry name" value="Vibriobactin-specific 2,3-dihydroxybenzoate-AMP ligase"/>
    <property type="match status" value="1"/>
</dbReference>
<evidence type="ECO:0000313" key="5">
    <source>
        <dbReference type="EMBL" id="BBZ43270.1"/>
    </source>
</evidence>
<evidence type="ECO:0000259" key="4">
    <source>
        <dbReference type="Pfam" id="PF13193"/>
    </source>
</evidence>
<dbReference type="InterPro" id="IPR050237">
    <property type="entry name" value="ATP-dep_AMP-bd_enzyme"/>
</dbReference>
<feature type="region of interest" description="Disordered" evidence="2">
    <location>
        <begin position="1"/>
        <end position="28"/>
    </location>
</feature>
<feature type="domain" description="AMP-binding enzyme C-terminal" evidence="4">
    <location>
        <begin position="467"/>
        <end position="541"/>
    </location>
</feature>
<evidence type="ECO:0000256" key="2">
    <source>
        <dbReference type="SAM" id="MobiDB-lite"/>
    </source>
</evidence>
<dbReference type="GO" id="GO:0016878">
    <property type="term" value="F:acid-thiol ligase activity"/>
    <property type="evidence" value="ECO:0007669"/>
    <property type="project" value="UniProtKB-ARBA"/>
</dbReference>
<dbReference type="SUPFAM" id="SSF56801">
    <property type="entry name" value="Acetyl-CoA synthetase-like"/>
    <property type="match status" value="1"/>
</dbReference>
<dbReference type="PANTHER" id="PTHR43767:SF1">
    <property type="entry name" value="NONRIBOSOMAL PEPTIDE SYNTHASE PES1 (EUROFUNG)-RELATED"/>
    <property type="match status" value="1"/>
</dbReference>
<name>A0A7I7YN75_9MYCO</name>
<feature type="domain" description="AMP-dependent synthetase/ligase" evidence="3">
    <location>
        <begin position="53"/>
        <end position="415"/>
    </location>
</feature>
<dbReference type="Gene3D" id="3.30.300.30">
    <property type="match status" value="1"/>
</dbReference>
<dbReference type="Pfam" id="PF13193">
    <property type="entry name" value="AMP-binding_C"/>
    <property type="match status" value="1"/>
</dbReference>
<evidence type="ECO:0000259" key="3">
    <source>
        <dbReference type="Pfam" id="PF00501"/>
    </source>
</evidence>
<keyword evidence="1 5" id="KW-0436">Ligase</keyword>
<protein>
    <submittedName>
        <fullName evidence="5">2,3-dihydroxybenzoate-AMP ligase</fullName>
    </submittedName>
</protein>
<dbReference type="AlphaFoldDB" id="A0A7I7YN75"/>